<feature type="region of interest" description="Disordered" evidence="8">
    <location>
        <begin position="517"/>
        <end position="539"/>
    </location>
</feature>
<evidence type="ECO:0000313" key="11">
    <source>
        <dbReference type="Proteomes" id="UP000193689"/>
    </source>
</evidence>
<name>A0A1Y2E7T1_9PEZI</name>
<feature type="compositionally biased region" description="Polar residues" evidence="8">
    <location>
        <begin position="38"/>
        <end position="48"/>
    </location>
</feature>
<feature type="region of interest" description="Disordered" evidence="8">
    <location>
        <begin position="171"/>
        <end position="206"/>
    </location>
</feature>
<evidence type="ECO:0000256" key="4">
    <source>
        <dbReference type="ARBA" id="ARBA00023125"/>
    </source>
</evidence>
<dbReference type="PROSITE" id="PS50217">
    <property type="entry name" value="BZIP"/>
    <property type="match status" value="1"/>
</dbReference>
<feature type="domain" description="BZIP" evidence="9">
    <location>
        <begin position="113"/>
        <end position="170"/>
    </location>
</feature>
<dbReference type="InterPro" id="IPR004827">
    <property type="entry name" value="bZIP"/>
</dbReference>
<feature type="compositionally biased region" description="Basic and acidic residues" evidence="8">
    <location>
        <begin position="107"/>
        <end position="121"/>
    </location>
</feature>
<evidence type="ECO:0000313" key="10">
    <source>
        <dbReference type="EMBL" id="ORY67599.1"/>
    </source>
</evidence>
<dbReference type="GO" id="GO:0045944">
    <property type="term" value="P:positive regulation of transcription by RNA polymerase II"/>
    <property type="evidence" value="ECO:0007669"/>
    <property type="project" value="InterPro"/>
</dbReference>
<dbReference type="OrthoDB" id="674948at2759"/>
<dbReference type="STRING" id="1141098.A0A1Y2E7T1"/>
<dbReference type="EMBL" id="MCFJ01000004">
    <property type="protein sequence ID" value="ORY67599.1"/>
    <property type="molecule type" value="Genomic_DNA"/>
</dbReference>
<evidence type="ECO:0000256" key="5">
    <source>
        <dbReference type="ARBA" id="ARBA00023163"/>
    </source>
</evidence>
<dbReference type="InterPro" id="IPR044280">
    <property type="entry name" value="Hac1/HY5"/>
</dbReference>
<dbReference type="RefSeq" id="XP_040718223.1">
    <property type="nucleotide sequence ID" value="XM_040861903.1"/>
</dbReference>
<dbReference type="Proteomes" id="UP000193689">
    <property type="component" value="Unassembled WGS sequence"/>
</dbReference>
<feature type="region of interest" description="Disordered" evidence="8">
    <location>
        <begin position="427"/>
        <end position="455"/>
    </location>
</feature>
<dbReference type="AlphaFoldDB" id="A0A1Y2E7T1"/>
<comment type="caution">
    <text evidence="10">The sequence shown here is derived from an EMBL/GenBank/DDBJ whole genome shotgun (WGS) entry which is preliminary data.</text>
</comment>
<dbReference type="Pfam" id="PF07716">
    <property type="entry name" value="bZIP_2"/>
    <property type="match status" value="1"/>
</dbReference>
<dbReference type="GO" id="GO:0003677">
    <property type="term" value="F:DNA binding"/>
    <property type="evidence" value="ECO:0007669"/>
    <property type="project" value="UniProtKB-KW"/>
</dbReference>
<evidence type="ECO:0000256" key="7">
    <source>
        <dbReference type="ARBA" id="ARBA00023242"/>
    </source>
</evidence>
<dbReference type="SUPFAM" id="SSF57959">
    <property type="entry name" value="Leucine zipper domain"/>
    <property type="match status" value="1"/>
</dbReference>
<evidence type="ECO:0000256" key="2">
    <source>
        <dbReference type="ARBA" id="ARBA00007163"/>
    </source>
</evidence>
<keyword evidence="4" id="KW-0238">DNA-binding</keyword>
<keyword evidence="6" id="KW-0834">Unfolded protein response</keyword>
<gene>
    <name evidence="10" type="ORF">BCR38DRAFT_456312</name>
</gene>
<comment type="similarity">
    <text evidence="2">Belongs to the bZIP family.</text>
</comment>
<keyword evidence="5" id="KW-0804">Transcription</keyword>
<accession>A0A1Y2E7T1</accession>
<dbReference type="PANTHER" id="PTHR46714">
    <property type="entry name" value="TRANSCRIPTIONAL ACTIVATOR HAC1"/>
    <property type="match status" value="1"/>
</dbReference>
<evidence type="ECO:0000256" key="3">
    <source>
        <dbReference type="ARBA" id="ARBA00023015"/>
    </source>
</evidence>
<dbReference type="CDD" id="cd14710">
    <property type="entry name" value="bZIP_HAC1-like"/>
    <property type="match status" value="1"/>
</dbReference>
<keyword evidence="11" id="KW-1185">Reference proteome</keyword>
<evidence type="ECO:0000256" key="1">
    <source>
        <dbReference type="ARBA" id="ARBA00004123"/>
    </source>
</evidence>
<evidence type="ECO:0000256" key="8">
    <source>
        <dbReference type="SAM" id="MobiDB-lite"/>
    </source>
</evidence>
<feature type="compositionally biased region" description="Polar residues" evidence="8">
    <location>
        <begin position="188"/>
        <end position="205"/>
    </location>
</feature>
<dbReference type="InParanoid" id="A0A1Y2E7T1"/>
<feature type="region of interest" description="Disordered" evidence="8">
    <location>
        <begin position="1"/>
        <end position="138"/>
    </location>
</feature>
<dbReference type="GO" id="GO:0006986">
    <property type="term" value="P:response to unfolded protein"/>
    <property type="evidence" value="ECO:0007669"/>
    <property type="project" value="UniProtKB-KW"/>
</dbReference>
<keyword evidence="3" id="KW-0805">Transcription regulation</keyword>
<dbReference type="GO" id="GO:0000981">
    <property type="term" value="F:DNA-binding transcription factor activity, RNA polymerase II-specific"/>
    <property type="evidence" value="ECO:0007669"/>
    <property type="project" value="InterPro"/>
</dbReference>
<dbReference type="GeneID" id="63778115"/>
<comment type="subcellular location">
    <subcellularLocation>
        <location evidence="1">Nucleus</location>
    </subcellularLocation>
</comment>
<evidence type="ECO:0000256" key="6">
    <source>
        <dbReference type="ARBA" id="ARBA00023230"/>
    </source>
</evidence>
<proteinExistence type="inferred from homology"/>
<protein>
    <recommendedName>
        <fullName evidence="9">BZIP domain-containing protein</fullName>
    </recommendedName>
</protein>
<evidence type="ECO:0000259" key="9">
    <source>
        <dbReference type="PROSITE" id="PS50217"/>
    </source>
</evidence>
<organism evidence="10 11">
    <name type="scientific">Pseudomassariella vexata</name>
    <dbReference type="NCBI Taxonomy" id="1141098"/>
    <lineage>
        <taxon>Eukaryota</taxon>
        <taxon>Fungi</taxon>
        <taxon>Dikarya</taxon>
        <taxon>Ascomycota</taxon>
        <taxon>Pezizomycotina</taxon>
        <taxon>Sordariomycetes</taxon>
        <taxon>Xylariomycetidae</taxon>
        <taxon>Amphisphaeriales</taxon>
        <taxon>Pseudomassariaceae</taxon>
        <taxon>Pseudomassariella</taxon>
    </lineage>
</organism>
<dbReference type="InterPro" id="IPR046347">
    <property type="entry name" value="bZIP_sf"/>
</dbReference>
<dbReference type="GO" id="GO:0005634">
    <property type="term" value="C:nucleus"/>
    <property type="evidence" value="ECO:0007669"/>
    <property type="project" value="UniProtKB-SubCell"/>
</dbReference>
<dbReference type="PANTHER" id="PTHR46714:SF6">
    <property type="entry name" value="TRANSCRIPTIONAL ACTIVATOR HAC1"/>
    <property type="match status" value="1"/>
</dbReference>
<reference evidence="10 11" key="1">
    <citation type="submission" date="2016-07" db="EMBL/GenBank/DDBJ databases">
        <title>Pervasive Adenine N6-methylation of Active Genes in Fungi.</title>
        <authorList>
            <consortium name="DOE Joint Genome Institute"/>
            <person name="Mondo S.J."/>
            <person name="Dannebaum R.O."/>
            <person name="Kuo R.C."/>
            <person name="Labutti K."/>
            <person name="Haridas S."/>
            <person name="Kuo A."/>
            <person name="Salamov A."/>
            <person name="Ahrendt S.R."/>
            <person name="Lipzen A."/>
            <person name="Sullivan W."/>
            <person name="Andreopoulos W.B."/>
            <person name="Clum A."/>
            <person name="Lindquist E."/>
            <person name="Daum C."/>
            <person name="Ramamoorthy G.K."/>
            <person name="Gryganskyi A."/>
            <person name="Culley D."/>
            <person name="Magnuson J.K."/>
            <person name="James T.Y."/>
            <person name="O'Malley M.A."/>
            <person name="Stajich J.E."/>
            <person name="Spatafora J.W."/>
            <person name="Visel A."/>
            <person name="Grigoriev I.V."/>
        </authorList>
    </citation>
    <scope>NUCLEOTIDE SEQUENCE [LARGE SCALE GENOMIC DNA]</scope>
    <source>
        <strain evidence="10 11">CBS 129021</strain>
    </source>
</reference>
<sequence length="539" mass="59295">MTSWDNKTSMSTPQVKFEESPAESFVSTPGGDMYPLFESSSAANTMNPMESVMTPRSFSEDGINSPAGDDNGTPAPEGSEKKTKKRKSWGQVLPEPKTNLPPRKRAKTEDEKEQRRVERVLRNRRAAQSSRERKRQEVEALEKRNKELEDLLLHQQEQNLMLMDELNRFRRSSGSARGSSPLDALQPTPITLSQPLFGSQSNPESKSGMMNDFILIPEQAPTVDPASLSPELTPIPDVKVMPITSSATVAPVKPNTSASTSTDMTQHPAAMLCDLQCQSVEVPQSWTASQKRSQPALALYLQLQLLLTAFSTLLSACRDPLKLIAGSLKHNLALTATPSITSTIIWMVTLPPNHRISTSISSLVTIMPAQLQARWQETSRWPTSSSPATASLTLRIKSLQKLLTSSPNLARPLKDATMGFLRLVSEGRDDRVEGPADGSPGIKGDQDRGPLLWPDGASLPSREVLLTLLWAIRVEERKMHEATREATIVSRQPAPAVRPASLSVSTENQTNQNSILLAAPKRKREMDADKGSKRLRLGY</sequence>
<feature type="compositionally biased region" description="Polar residues" evidence="8">
    <location>
        <begin position="1"/>
        <end position="14"/>
    </location>
</feature>
<keyword evidence="7" id="KW-0539">Nucleus</keyword>